<comment type="caution">
    <text evidence="1">The sequence shown here is derived from an EMBL/GenBank/DDBJ whole genome shotgun (WGS) entry which is preliminary data.</text>
</comment>
<proteinExistence type="predicted"/>
<evidence type="ECO:0000313" key="2">
    <source>
        <dbReference type="Proteomes" id="UP001164539"/>
    </source>
</evidence>
<evidence type="ECO:0000313" key="1">
    <source>
        <dbReference type="EMBL" id="KAJ4704236.1"/>
    </source>
</evidence>
<name>A0ACC1WYK7_MELAZ</name>
<organism evidence="1 2">
    <name type="scientific">Melia azedarach</name>
    <name type="common">Chinaberry tree</name>
    <dbReference type="NCBI Taxonomy" id="155640"/>
    <lineage>
        <taxon>Eukaryota</taxon>
        <taxon>Viridiplantae</taxon>
        <taxon>Streptophyta</taxon>
        <taxon>Embryophyta</taxon>
        <taxon>Tracheophyta</taxon>
        <taxon>Spermatophyta</taxon>
        <taxon>Magnoliopsida</taxon>
        <taxon>eudicotyledons</taxon>
        <taxon>Gunneridae</taxon>
        <taxon>Pentapetalae</taxon>
        <taxon>rosids</taxon>
        <taxon>malvids</taxon>
        <taxon>Sapindales</taxon>
        <taxon>Meliaceae</taxon>
        <taxon>Melia</taxon>
    </lineage>
</organism>
<keyword evidence="2" id="KW-1185">Reference proteome</keyword>
<sequence length="135" mass="15376">MFLWIFRLVSSCYERTPDEDGVNTLSLYDISMVLYFAAVHTRWLVRKVKSMYMYGDTMNVAIIDEEDNAGSGALFLLSCLKVIEITNRGTEGPHLDVVKYLMEISEALEKFSMLLMGFRPDGSLLQETFKLLGIS</sequence>
<protein>
    <submittedName>
        <fullName evidence="1">Uncharacterized protein</fullName>
    </submittedName>
</protein>
<reference evidence="1 2" key="1">
    <citation type="journal article" date="2023" name="Science">
        <title>Complex scaffold remodeling in plant triterpene biosynthesis.</title>
        <authorList>
            <person name="De La Pena R."/>
            <person name="Hodgson H."/>
            <person name="Liu J.C."/>
            <person name="Stephenson M.J."/>
            <person name="Martin A.C."/>
            <person name="Owen C."/>
            <person name="Harkess A."/>
            <person name="Leebens-Mack J."/>
            <person name="Jimenez L.E."/>
            <person name="Osbourn A."/>
            <person name="Sattely E.S."/>
        </authorList>
    </citation>
    <scope>NUCLEOTIDE SEQUENCE [LARGE SCALE GENOMIC DNA]</scope>
    <source>
        <strain evidence="2">cv. JPN11</strain>
        <tissue evidence="1">Leaf</tissue>
    </source>
</reference>
<accession>A0ACC1WYK7</accession>
<dbReference type="Proteomes" id="UP001164539">
    <property type="component" value="Chromosome 12"/>
</dbReference>
<dbReference type="EMBL" id="CM051405">
    <property type="protein sequence ID" value="KAJ4704236.1"/>
    <property type="molecule type" value="Genomic_DNA"/>
</dbReference>
<gene>
    <name evidence="1" type="ORF">OWV82_021175</name>
</gene>